<protein>
    <recommendedName>
        <fullName evidence="3">DNA alkylation repair enzyme</fullName>
    </recommendedName>
</protein>
<dbReference type="Gene3D" id="1.25.10.90">
    <property type="match status" value="1"/>
</dbReference>
<evidence type="ECO:0000313" key="2">
    <source>
        <dbReference type="Proteomes" id="UP000195514"/>
    </source>
</evidence>
<name>A0A1Y6K277_9CHLR</name>
<dbReference type="EMBL" id="LT859958">
    <property type="protein sequence ID" value="SMX53785.1"/>
    <property type="molecule type" value="Genomic_DNA"/>
</dbReference>
<dbReference type="InterPro" id="IPR014825">
    <property type="entry name" value="DNA_alkylation"/>
</dbReference>
<dbReference type="KEGG" id="abat:CFX1CAM_0720"/>
<accession>A0A1Y6K277</accession>
<dbReference type="Pfam" id="PF08713">
    <property type="entry name" value="DNA_alkylation"/>
    <property type="match status" value="1"/>
</dbReference>
<sequence>MTAVDPTRLRHQTESLMGQFGSPVEFRQALRNLFSLYANYSLRFGETAPMRPLIPMYHLPHPVMRQIKFDLGPYISENPHAALALADELWEDSYYEVKHTALFIIGEMPVEDPQLILDRITSWLSPGLDQVLKSDLFMVGTRNLQDRFPQAWESWVFSLLSDTDPAINSLGIQALAAGAKSPGFHNLPAIFRLASPFIRDPHHAFIQDLENLMITLAKISPQETGYFLRQILATSISPETSWLIKNCLASFPKDIQANLTSALRKE</sequence>
<gene>
    <name evidence="1" type="ORF">CFX1CAM_0720</name>
</gene>
<dbReference type="AlphaFoldDB" id="A0A1Y6K277"/>
<keyword evidence="2" id="KW-1185">Reference proteome</keyword>
<proteinExistence type="predicted"/>
<dbReference type="Proteomes" id="UP000195514">
    <property type="component" value="Chromosome I"/>
</dbReference>
<evidence type="ECO:0000313" key="1">
    <source>
        <dbReference type="EMBL" id="SMX53785.1"/>
    </source>
</evidence>
<evidence type="ECO:0008006" key="3">
    <source>
        <dbReference type="Google" id="ProtNLM"/>
    </source>
</evidence>
<dbReference type="SUPFAM" id="SSF48371">
    <property type="entry name" value="ARM repeat"/>
    <property type="match status" value="1"/>
</dbReference>
<organism evidence="1 2">
    <name type="scientific">Candidatus Brevifilum fermentans</name>
    <dbReference type="NCBI Taxonomy" id="1986204"/>
    <lineage>
        <taxon>Bacteria</taxon>
        <taxon>Bacillati</taxon>
        <taxon>Chloroflexota</taxon>
        <taxon>Anaerolineae</taxon>
        <taxon>Anaerolineales</taxon>
        <taxon>Anaerolineaceae</taxon>
        <taxon>Candidatus Brevifilum</taxon>
    </lineage>
</organism>
<dbReference type="OrthoDB" id="161251at2"/>
<dbReference type="RefSeq" id="WP_087861703.1">
    <property type="nucleotide sequence ID" value="NZ_LT859958.1"/>
</dbReference>
<dbReference type="InterPro" id="IPR016024">
    <property type="entry name" value="ARM-type_fold"/>
</dbReference>
<reference evidence="2" key="1">
    <citation type="submission" date="2017-05" db="EMBL/GenBank/DDBJ databases">
        <authorList>
            <person name="Kirkegaard R."/>
            <person name="Mcilroy J S."/>
        </authorList>
    </citation>
    <scope>NUCLEOTIDE SEQUENCE [LARGE SCALE GENOMIC DNA]</scope>
</reference>